<proteinExistence type="predicted"/>
<dbReference type="Proteomes" id="UP001354931">
    <property type="component" value="Unassembled WGS sequence"/>
</dbReference>
<sequence>MKKIISVAGLALAVTGLAAPAHADSNLGSGVGVSDDWNSSSAVTCLQEVAVAPMLGDYAGDHANNCSDGHLIGPGK</sequence>
<evidence type="ECO:0000313" key="3">
    <source>
        <dbReference type="Proteomes" id="UP001354931"/>
    </source>
</evidence>
<feature type="chain" id="PRO_5046316074" description="Secreted protein" evidence="1">
    <location>
        <begin position="24"/>
        <end position="76"/>
    </location>
</feature>
<evidence type="ECO:0000313" key="2">
    <source>
        <dbReference type="EMBL" id="MEB8338013.1"/>
    </source>
</evidence>
<gene>
    <name evidence="2" type="ORF">OKJ99_10915</name>
</gene>
<reference evidence="2 3" key="1">
    <citation type="submission" date="2022-10" db="EMBL/GenBank/DDBJ databases">
        <authorList>
            <person name="Xie J."/>
            <person name="Shen N."/>
        </authorList>
    </citation>
    <scope>NUCLEOTIDE SEQUENCE [LARGE SCALE GENOMIC DNA]</scope>
    <source>
        <strain evidence="2 3">YIM65594</strain>
    </source>
</reference>
<evidence type="ECO:0000256" key="1">
    <source>
        <dbReference type="SAM" id="SignalP"/>
    </source>
</evidence>
<evidence type="ECO:0008006" key="4">
    <source>
        <dbReference type="Google" id="ProtNLM"/>
    </source>
</evidence>
<protein>
    <recommendedName>
        <fullName evidence="4">Secreted protein</fullName>
    </recommendedName>
</protein>
<keyword evidence="1" id="KW-0732">Signal</keyword>
<organism evidence="2 3">
    <name type="scientific">Streptomyces endophyticus</name>
    <dbReference type="NCBI Taxonomy" id="714166"/>
    <lineage>
        <taxon>Bacteria</taxon>
        <taxon>Bacillati</taxon>
        <taxon>Actinomycetota</taxon>
        <taxon>Actinomycetes</taxon>
        <taxon>Kitasatosporales</taxon>
        <taxon>Streptomycetaceae</taxon>
        <taxon>Streptomyces</taxon>
    </lineage>
</organism>
<name>A0ABU6F1Y6_9ACTN</name>
<dbReference type="EMBL" id="JAOZYC010000088">
    <property type="protein sequence ID" value="MEB8338013.1"/>
    <property type="molecule type" value="Genomic_DNA"/>
</dbReference>
<comment type="caution">
    <text evidence="2">The sequence shown here is derived from an EMBL/GenBank/DDBJ whole genome shotgun (WGS) entry which is preliminary data.</text>
</comment>
<accession>A0ABU6F1Y6</accession>
<dbReference type="RefSeq" id="WP_326015710.1">
    <property type="nucleotide sequence ID" value="NZ_JAOZYC010000088.1"/>
</dbReference>
<keyword evidence="3" id="KW-1185">Reference proteome</keyword>
<feature type="signal peptide" evidence="1">
    <location>
        <begin position="1"/>
        <end position="23"/>
    </location>
</feature>